<dbReference type="EMBL" id="CP042910">
    <property type="protein sequence ID" value="QEG16869.1"/>
    <property type="molecule type" value="Genomic_DNA"/>
</dbReference>
<keyword evidence="4" id="KW-1185">Reference proteome</keyword>
<dbReference type="PANTHER" id="PTHR43581:SF2">
    <property type="entry name" value="EXCINUCLEASE ATPASE SUBUNIT"/>
    <property type="match status" value="1"/>
</dbReference>
<reference evidence="3 4" key="1">
    <citation type="submission" date="2019-08" db="EMBL/GenBank/DDBJ databases">
        <title>Deep-cultivation of Planctomycetes and their phenomic and genomic characterization uncovers novel biology.</title>
        <authorList>
            <person name="Wiegand S."/>
            <person name="Jogler M."/>
            <person name="Boedeker C."/>
            <person name="Pinto D."/>
            <person name="Vollmers J."/>
            <person name="Rivas-Marin E."/>
            <person name="Kohn T."/>
            <person name="Peeters S.H."/>
            <person name="Heuer A."/>
            <person name="Rast P."/>
            <person name="Oberbeckmann S."/>
            <person name="Bunk B."/>
            <person name="Jeske O."/>
            <person name="Meyerdierks A."/>
            <person name="Storesund J.E."/>
            <person name="Kallscheuer N."/>
            <person name="Luecker S."/>
            <person name="Lage O.M."/>
            <person name="Pohl T."/>
            <person name="Merkel B.J."/>
            <person name="Hornburger P."/>
            <person name="Mueller R.-W."/>
            <person name="Bruemmer F."/>
            <person name="Labrenz M."/>
            <person name="Spormann A.M."/>
            <person name="Op den Camp H."/>
            <person name="Overmann J."/>
            <person name="Amann R."/>
            <person name="Jetten M.S.M."/>
            <person name="Mascher T."/>
            <person name="Medema M.H."/>
            <person name="Devos D.P."/>
            <person name="Kaster A.-K."/>
            <person name="Ovreas L."/>
            <person name="Rohde M."/>
            <person name="Galperin M.Y."/>
            <person name="Jogler C."/>
        </authorList>
    </citation>
    <scope>NUCLEOTIDE SEQUENCE [LARGE SCALE GENOMIC DNA]</scope>
    <source>
        <strain evidence="3 4">DSM 8797</strain>
    </source>
</reference>
<name>A0ABX5YMH2_9PLAN</name>
<evidence type="ECO:0000259" key="1">
    <source>
        <dbReference type="Pfam" id="PF13304"/>
    </source>
</evidence>
<feature type="domain" description="OLD protein-like TOPRIM" evidence="2">
    <location>
        <begin position="349"/>
        <end position="417"/>
    </location>
</feature>
<dbReference type="InterPro" id="IPR027417">
    <property type="entry name" value="P-loop_NTPase"/>
</dbReference>
<dbReference type="RefSeq" id="WP_002649556.1">
    <property type="nucleotide sequence ID" value="NZ_CP042910.1"/>
</dbReference>
<evidence type="ECO:0000313" key="4">
    <source>
        <dbReference type="Proteomes" id="UP000322887"/>
    </source>
</evidence>
<protein>
    <recommendedName>
        <fullName evidence="5">ATPase AAA-type core domain-containing protein</fullName>
    </recommendedName>
</protein>
<dbReference type="SUPFAM" id="SSF52540">
    <property type="entry name" value="P-loop containing nucleoside triphosphate hydrolases"/>
    <property type="match status" value="1"/>
</dbReference>
<dbReference type="InterPro" id="IPR034139">
    <property type="entry name" value="TOPRIM_OLD"/>
</dbReference>
<sequence>MIKSIKLKFGSAPESLPVEFDMAPVTIFVGPNNSGKSKILKEIRRFCSEGRSHPNDLILEHLTFDQNNTPDEIPEEQIHLLKNIIQQPRDHEHTIPGYIYVGDKSKRKHVDERKLFSAFSKPNIDSYTFCCFFLDFHTLLIDGNNRTNLIPDSCMHDPDGHSSIAQSLFYDDVRREELRNIIYKTFHKHFVIDATSIGHLKIRLSENAPNSNLEERGFHHEAVEFHKKATSITDYSDGVKAFTGILAQIIAGDPQVIIIDEPEAFLAPTLSFKLGKEVAFSTTTSNKRLFVSTHSANFVMGCIQSGVPINIVRLTYQNNIPTARTLPENELKRLIRNPLFRSTGVLEGLFYESVIVTEADSDRAFYQEINERLLQLTKDRGIPNCLFLNAQNKQTVHQIIKPLRELGIPAVGLVDIDILKNGGKEWTHFMKCGFIPEARYTGLGQNRADIYKLFKDTGKCMKRDGGIELLSDDNKEAARDFFKQLADYGLFAVESGELESWLKYLEVPKKGHGPSWLIDIFERMGEDPESPEYVKPDTNDVWEFMDQIAAWFKNPKRKGIPT</sequence>
<proteinExistence type="predicted"/>
<evidence type="ECO:0000313" key="3">
    <source>
        <dbReference type="EMBL" id="QEG16869.1"/>
    </source>
</evidence>
<dbReference type="InterPro" id="IPR051396">
    <property type="entry name" value="Bact_Antivir_Def_Nuclease"/>
</dbReference>
<evidence type="ECO:0000259" key="2">
    <source>
        <dbReference type="Pfam" id="PF20469"/>
    </source>
</evidence>
<dbReference type="Pfam" id="PF20469">
    <property type="entry name" value="OLD-like_TOPRIM"/>
    <property type="match status" value="1"/>
</dbReference>
<dbReference type="Gene3D" id="3.40.50.300">
    <property type="entry name" value="P-loop containing nucleotide triphosphate hydrolases"/>
    <property type="match status" value="1"/>
</dbReference>
<dbReference type="Proteomes" id="UP000322887">
    <property type="component" value="Chromosome"/>
</dbReference>
<evidence type="ECO:0008006" key="5">
    <source>
        <dbReference type="Google" id="ProtNLM"/>
    </source>
</evidence>
<dbReference type="PANTHER" id="PTHR43581">
    <property type="entry name" value="ATP/GTP PHOSPHATASE"/>
    <property type="match status" value="1"/>
</dbReference>
<dbReference type="InterPro" id="IPR003959">
    <property type="entry name" value="ATPase_AAA_core"/>
</dbReference>
<feature type="domain" description="ATPase AAA-type core" evidence="1">
    <location>
        <begin position="185"/>
        <end position="298"/>
    </location>
</feature>
<dbReference type="GeneID" id="98647289"/>
<organism evidence="3 4">
    <name type="scientific">Gimesia maris</name>
    <dbReference type="NCBI Taxonomy" id="122"/>
    <lineage>
        <taxon>Bacteria</taxon>
        <taxon>Pseudomonadati</taxon>
        <taxon>Planctomycetota</taxon>
        <taxon>Planctomycetia</taxon>
        <taxon>Planctomycetales</taxon>
        <taxon>Planctomycetaceae</taxon>
        <taxon>Gimesia</taxon>
    </lineage>
</organism>
<gene>
    <name evidence="3" type="ORF">GmarT_27380</name>
</gene>
<accession>A0ABX5YMH2</accession>
<dbReference type="Pfam" id="PF13304">
    <property type="entry name" value="AAA_21"/>
    <property type="match status" value="1"/>
</dbReference>